<dbReference type="EMBL" id="JASAOG010000349">
    <property type="protein sequence ID" value="KAK0040133.1"/>
    <property type="molecule type" value="Genomic_DNA"/>
</dbReference>
<proteinExistence type="predicted"/>
<organism evidence="1 2">
    <name type="scientific">Biomphalaria pfeifferi</name>
    <name type="common">Bloodfluke planorb</name>
    <name type="synonym">Freshwater snail</name>
    <dbReference type="NCBI Taxonomy" id="112525"/>
    <lineage>
        <taxon>Eukaryota</taxon>
        <taxon>Metazoa</taxon>
        <taxon>Spiralia</taxon>
        <taxon>Lophotrochozoa</taxon>
        <taxon>Mollusca</taxon>
        <taxon>Gastropoda</taxon>
        <taxon>Heterobranchia</taxon>
        <taxon>Euthyneura</taxon>
        <taxon>Panpulmonata</taxon>
        <taxon>Hygrophila</taxon>
        <taxon>Lymnaeoidea</taxon>
        <taxon>Planorbidae</taxon>
        <taxon>Biomphalaria</taxon>
    </lineage>
</organism>
<dbReference type="Proteomes" id="UP001233172">
    <property type="component" value="Unassembled WGS sequence"/>
</dbReference>
<accession>A0AAD8AQT9</accession>
<protein>
    <submittedName>
        <fullName evidence="1">Uncharacterized protein</fullName>
    </submittedName>
</protein>
<keyword evidence="2" id="KW-1185">Reference proteome</keyword>
<evidence type="ECO:0000313" key="1">
    <source>
        <dbReference type="EMBL" id="KAK0040133.1"/>
    </source>
</evidence>
<name>A0AAD8AQT9_BIOPF</name>
<dbReference type="AlphaFoldDB" id="A0AAD8AQT9"/>
<comment type="caution">
    <text evidence="1">The sequence shown here is derived from an EMBL/GenBank/DDBJ whole genome shotgun (WGS) entry which is preliminary data.</text>
</comment>
<reference evidence="1" key="1">
    <citation type="journal article" date="2023" name="PLoS Negl. Trop. Dis.">
        <title>A genome sequence for Biomphalaria pfeifferi, the major vector snail for the human-infecting parasite Schistosoma mansoni.</title>
        <authorList>
            <person name="Bu L."/>
            <person name="Lu L."/>
            <person name="Laidemitt M.R."/>
            <person name="Zhang S.M."/>
            <person name="Mutuku M."/>
            <person name="Mkoji G."/>
            <person name="Steinauer M."/>
            <person name="Loker E.S."/>
        </authorList>
    </citation>
    <scope>NUCLEOTIDE SEQUENCE</scope>
    <source>
        <strain evidence="1">KasaAsao</strain>
    </source>
</reference>
<evidence type="ECO:0000313" key="2">
    <source>
        <dbReference type="Proteomes" id="UP001233172"/>
    </source>
</evidence>
<gene>
    <name evidence="1" type="ORF">Bpfe_030438</name>
</gene>
<sequence>MNEPTSQTATRRYDNEEDIVPGQNQIIDLSHTFGQNECQESEGKAEDHLHKENAGGIESMEEIDQVVSDKHLYHCAARRRVLDERGNLVCQREHKTRHHQGQGRSRRPWRLLWKKSFFFSLESP</sequence>
<reference evidence="1" key="2">
    <citation type="submission" date="2023-04" db="EMBL/GenBank/DDBJ databases">
        <authorList>
            <person name="Bu L."/>
            <person name="Lu L."/>
            <person name="Laidemitt M.R."/>
            <person name="Zhang S.M."/>
            <person name="Mutuku M."/>
            <person name="Mkoji G."/>
            <person name="Steinauer M."/>
            <person name="Loker E.S."/>
        </authorList>
    </citation>
    <scope>NUCLEOTIDE SEQUENCE</scope>
    <source>
        <strain evidence="1">KasaAsao</strain>
        <tissue evidence="1">Whole Snail</tissue>
    </source>
</reference>